<protein>
    <submittedName>
        <fullName evidence="2">Uncharacterized protein</fullName>
    </submittedName>
</protein>
<evidence type="ECO:0000313" key="2">
    <source>
        <dbReference type="EMBL" id="CAL1356117.1"/>
    </source>
</evidence>
<sequence>METTTSILMSFPMLVLLDTGQGSKGNDQLVVVLVEPSSNGSEAEDSGNLNADEDQLASAFDDPFSSLFIMFFLA</sequence>
<feature type="signal peptide" evidence="1">
    <location>
        <begin position="1"/>
        <end position="22"/>
    </location>
</feature>
<accession>A0AAV2CJN2</accession>
<evidence type="ECO:0000256" key="1">
    <source>
        <dbReference type="SAM" id="SignalP"/>
    </source>
</evidence>
<dbReference type="EMBL" id="OZ034813">
    <property type="protein sequence ID" value="CAL1356117.1"/>
    <property type="molecule type" value="Genomic_DNA"/>
</dbReference>
<name>A0AAV2CJN2_9ROSI</name>
<gene>
    <name evidence="2" type="ORF">LTRI10_LOCUS3836</name>
</gene>
<reference evidence="2 3" key="1">
    <citation type="submission" date="2024-04" db="EMBL/GenBank/DDBJ databases">
        <authorList>
            <person name="Fracassetti M."/>
        </authorList>
    </citation>
    <scope>NUCLEOTIDE SEQUENCE [LARGE SCALE GENOMIC DNA]</scope>
</reference>
<dbReference type="AlphaFoldDB" id="A0AAV2CJN2"/>
<organism evidence="2 3">
    <name type="scientific">Linum trigynum</name>
    <dbReference type="NCBI Taxonomy" id="586398"/>
    <lineage>
        <taxon>Eukaryota</taxon>
        <taxon>Viridiplantae</taxon>
        <taxon>Streptophyta</taxon>
        <taxon>Embryophyta</taxon>
        <taxon>Tracheophyta</taxon>
        <taxon>Spermatophyta</taxon>
        <taxon>Magnoliopsida</taxon>
        <taxon>eudicotyledons</taxon>
        <taxon>Gunneridae</taxon>
        <taxon>Pentapetalae</taxon>
        <taxon>rosids</taxon>
        <taxon>fabids</taxon>
        <taxon>Malpighiales</taxon>
        <taxon>Linaceae</taxon>
        <taxon>Linum</taxon>
    </lineage>
</organism>
<proteinExistence type="predicted"/>
<keyword evidence="1" id="KW-0732">Signal</keyword>
<dbReference type="Proteomes" id="UP001497516">
    <property type="component" value="Chromosome 1"/>
</dbReference>
<feature type="chain" id="PRO_5043550581" evidence="1">
    <location>
        <begin position="23"/>
        <end position="74"/>
    </location>
</feature>
<evidence type="ECO:0000313" key="3">
    <source>
        <dbReference type="Proteomes" id="UP001497516"/>
    </source>
</evidence>
<keyword evidence="3" id="KW-1185">Reference proteome</keyword>